<organism evidence="2 3">
    <name type="scientific">Kribbella alba</name>
    <dbReference type="NCBI Taxonomy" id="190197"/>
    <lineage>
        <taxon>Bacteria</taxon>
        <taxon>Bacillati</taxon>
        <taxon>Actinomycetota</taxon>
        <taxon>Actinomycetes</taxon>
        <taxon>Propionibacteriales</taxon>
        <taxon>Kribbellaceae</taxon>
        <taxon>Kribbella</taxon>
    </lineage>
</organism>
<comment type="caution">
    <text evidence="2">The sequence shown here is derived from an EMBL/GenBank/DDBJ whole genome shotgun (WGS) entry which is preliminary data.</text>
</comment>
<dbReference type="Proteomes" id="UP001501319">
    <property type="component" value="Unassembled WGS sequence"/>
</dbReference>
<reference evidence="2 3" key="1">
    <citation type="journal article" date="2019" name="Int. J. Syst. Evol. Microbiol.">
        <title>The Global Catalogue of Microorganisms (GCM) 10K type strain sequencing project: providing services to taxonomists for standard genome sequencing and annotation.</title>
        <authorList>
            <consortium name="The Broad Institute Genomics Platform"/>
            <consortium name="The Broad Institute Genome Sequencing Center for Infectious Disease"/>
            <person name="Wu L."/>
            <person name="Ma J."/>
        </authorList>
    </citation>
    <scope>NUCLEOTIDE SEQUENCE [LARGE SCALE GENOMIC DNA]</scope>
    <source>
        <strain evidence="2 3">JCM 14306</strain>
    </source>
</reference>
<feature type="compositionally biased region" description="Basic and acidic residues" evidence="1">
    <location>
        <begin position="187"/>
        <end position="209"/>
    </location>
</feature>
<evidence type="ECO:0000313" key="3">
    <source>
        <dbReference type="Proteomes" id="UP001501319"/>
    </source>
</evidence>
<gene>
    <name evidence="2" type="ORF">GCM10009744_40660</name>
</gene>
<evidence type="ECO:0000256" key="1">
    <source>
        <dbReference type="SAM" id="MobiDB-lite"/>
    </source>
</evidence>
<evidence type="ECO:0008006" key="4">
    <source>
        <dbReference type="Google" id="ProtNLM"/>
    </source>
</evidence>
<feature type="compositionally biased region" description="Basic residues" evidence="1">
    <location>
        <begin position="210"/>
        <end position="220"/>
    </location>
</feature>
<proteinExistence type="predicted"/>
<name>A0ABN2FH83_9ACTN</name>
<dbReference type="EMBL" id="BAAANE010000007">
    <property type="protein sequence ID" value="GAA1645680.1"/>
    <property type="molecule type" value="Genomic_DNA"/>
</dbReference>
<protein>
    <recommendedName>
        <fullName evidence="4">DUF4394 domain-containing protein</fullName>
    </recommendedName>
</protein>
<evidence type="ECO:0000313" key="2">
    <source>
        <dbReference type="EMBL" id="GAA1645680.1"/>
    </source>
</evidence>
<feature type="region of interest" description="Disordered" evidence="1">
    <location>
        <begin position="179"/>
        <end position="247"/>
    </location>
</feature>
<sequence>MVAGRVDAKHNRAAVLLRAMVGNADSVLPVELANGTTGTPILADGNGKTQAGTYSLLDIDQSTGNVFLGKIATAIICLGGVPPARVDLDTGTVTTSESVSACGHGIVSDGAGTLYNLAAGSVSTKLAPTTTLTPYDEAGQTTGNGFALRRGTPSSLAVDGVHHLALVVLRSRGHRVLRFTAGRRSGQQRDEPDLGRRPHHRTADPDPERLHRHQPRRPPPARHPGPIHPTRPDHPHRLDLQPGRHPDPAVLVLMTPS</sequence>
<feature type="compositionally biased region" description="Basic and acidic residues" evidence="1">
    <location>
        <begin position="230"/>
        <end position="247"/>
    </location>
</feature>
<keyword evidence="3" id="KW-1185">Reference proteome</keyword>
<accession>A0ABN2FH83</accession>